<keyword evidence="1" id="KW-0175">Coiled coil</keyword>
<feature type="region of interest" description="Disordered" evidence="2">
    <location>
        <begin position="1"/>
        <end position="38"/>
    </location>
</feature>
<keyword evidence="4" id="KW-0614">Plasmid</keyword>
<protein>
    <recommendedName>
        <fullName evidence="3">AbiTii domain-containing protein</fullName>
    </recommendedName>
</protein>
<proteinExistence type="predicted"/>
<evidence type="ECO:0000259" key="3">
    <source>
        <dbReference type="Pfam" id="PF18864"/>
    </source>
</evidence>
<gene>
    <name evidence="4" type="ORF">pJD12_760</name>
</gene>
<feature type="coiled-coil region" evidence="1">
    <location>
        <begin position="260"/>
        <end position="295"/>
    </location>
</feature>
<sequence>MSPARLRGGRGAARGGGERGLFSRGMDTISIPPDPAKDTMTSSLLTDLRERVIDEAEPLPGLLRKCLMLGAQTGSQSLREWARFELNGYPDDVDAPAYRSIHAGMLMSSISGNTVVSRKPVSWYDFPDDVREVLPELLTLKGPLAEIEEMATREAFHYGTGPLSAAQMMFNAILPPHQQITSLMYAVPGPTLRGIVDRIRTSLVELVADLTADTPLGELPSRAAVDAALSDRVGVQYITYLHAPSGPVAVGEGAHAQSTVEDLSRALADLRVMAEKEGEEELTDAIDELQQALQEDQPAVGPVAEGAGRLRRLAANVGSAALGSAVTGVVETATAMAFGGVFG</sequence>
<evidence type="ECO:0000256" key="2">
    <source>
        <dbReference type="SAM" id="MobiDB-lite"/>
    </source>
</evidence>
<geneLocation type="plasmid" evidence="4">
    <name>pJD12</name>
</geneLocation>
<evidence type="ECO:0000313" key="4">
    <source>
        <dbReference type="EMBL" id="AKF15852.1"/>
    </source>
</evidence>
<evidence type="ECO:0000256" key="1">
    <source>
        <dbReference type="SAM" id="Coils"/>
    </source>
</evidence>
<organism evidence="4">
    <name type="scientific">Micrococcus sp. MG-2010-D12</name>
    <dbReference type="NCBI Taxonomy" id="936902"/>
    <lineage>
        <taxon>Bacteria</taxon>
        <taxon>Bacillati</taxon>
        <taxon>Actinomycetota</taxon>
        <taxon>Actinomycetes</taxon>
        <taxon>Micrococcales</taxon>
        <taxon>Micrococcaceae</taxon>
        <taxon>Micrococcus</taxon>
    </lineage>
</organism>
<dbReference type="Pfam" id="PF18864">
    <property type="entry name" value="AbiTii"/>
    <property type="match status" value="1"/>
</dbReference>
<reference evidence="4" key="1">
    <citation type="journal article" date="2015" name="Genome Announc.">
        <title>Complete Genome Sequence of the Linear Plasmid pJD12 Hosted by Micrococcus sp. D12, Isolated from a High-Altitude Volcanic Lake in Argentina.</title>
        <authorList>
            <person name="Dib J.R."/>
            <person name="Angelov A."/>
            <person name="Liebl W."/>
            <person name="Dobber J."/>
            <person name="Voget S."/>
            <person name="Schuldes J."/>
            <person name="Gorriti M."/>
            <person name="Farias M.E."/>
            <person name="Meinhardt F."/>
            <person name="Daniel R."/>
        </authorList>
    </citation>
    <scope>NUCLEOTIDE SEQUENCE</scope>
    <source>
        <strain evidence="4">MG-2010-D12</strain>
        <plasmid evidence="4">pJD12</plasmid>
    </source>
</reference>
<dbReference type="EMBL" id="KR152226">
    <property type="protein sequence ID" value="AKF15852.1"/>
    <property type="molecule type" value="Genomic_DNA"/>
</dbReference>
<name>A0A0F6SK97_9MICC</name>
<dbReference type="AlphaFoldDB" id="A0A0F6SK97"/>
<accession>A0A0F6SK97</accession>
<dbReference type="InterPro" id="IPR041304">
    <property type="entry name" value="AbiTii"/>
</dbReference>
<feature type="domain" description="AbiTii" evidence="3">
    <location>
        <begin position="43"/>
        <end position="221"/>
    </location>
</feature>
<feature type="compositionally biased region" description="Gly residues" evidence="2">
    <location>
        <begin position="9"/>
        <end position="19"/>
    </location>
</feature>